<keyword evidence="3" id="KW-0813">Transport</keyword>
<dbReference type="AlphaFoldDB" id="A0A834CVA0"/>
<dbReference type="InterPro" id="IPR018108">
    <property type="entry name" value="MCP_transmembrane"/>
</dbReference>
<evidence type="ECO:0000256" key="3">
    <source>
        <dbReference type="ARBA" id="ARBA00022448"/>
    </source>
</evidence>
<dbReference type="EMBL" id="LIHL02000007">
    <property type="protein sequence ID" value="KAF5465663.1"/>
    <property type="molecule type" value="Genomic_DNA"/>
</dbReference>
<evidence type="ECO:0008006" key="11">
    <source>
        <dbReference type="Google" id="ProtNLM"/>
    </source>
</evidence>
<dbReference type="InterPro" id="IPR045900">
    <property type="entry name" value="Peroxisomal_Ade_carrier"/>
</dbReference>
<keyword evidence="4" id="KW-0812">Transmembrane</keyword>
<dbReference type="Proteomes" id="UP000619265">
    <property type="component" value="Unassembled WGS sequence"/>
</dbReference>
<evidence type="ECO:0000313" key="9">
    <source>
        <dbReference type="EMBL" id="KAF5465663.1"/>
    </source>
</evidence>
<keyword evidence="7" id="KW-0472">Membrane</keyword>
<keyword evidence="5" id="KW-0677">Repeat</keyword>
<accession>A0A834CVA0</accession>
<gene>
    <name evidence="9" type="ORF">F2P56_015646</name>
</gene>
<dbReference type="Gene3D" id="1.50.40.10">
    <property type="entry name" value="Mitochondrial carrier domain"/>
    <property type="match status" value="1"/>
</dbReference>
<comment type="caution">
    <text evidence="9">The sequence shown here is derived from an EMBL/GenBank/DDBJ whole genome shotgun (WGS) entry which is preliminary data.</text>
</comment>
<evidence type="ECO:0000256" key="1">
    <source>
        <dbReference type="ARBA" id="ARBA00004585"/>
    </source>
</evidence>
<evidence type="ECO:0000313" key="10">
    <source>
        <dbReference type="Proteomes" id="UP000619265"/>
    </source>
</evidence>
<reference evidence="9" key="2">
    <citation type="submission" date="2020-03" db="EMBL/GenBank/DDBJ databases">
        <title>Walnut 2.0.</title>
        <authorList>
            <person name="Marrano A."/>
            <person name="Britton M."/>
            <person name="Zimin A.V."/>
            <person name="Zaini P.A."/>
            <person name="Workman R."/>
            <person name="Puiu D."/>
            <person name="Bianco L."/>
            <person name="Allen B.J."/>
            <person name="Troggio M."/>
            <person name="Leslie C.A."/>
            <person name="Timp W."/>
            <person name="Dendekar A."/>
            <person name="Salzberg S.L."/>
            <person name="Neale D.B."/>
        </authorList>
    </citation>
    <scope>NUCLEOTIDE SEQUENCE</scope>
    <source>
        <tissue evidence="9">Leaves</tissue>
    </source>
</reference>
<evidence type="ECO:0000256" key="2">
    <source>
        <dbReference type="ARBA" id="ARBA00006375"/>
    </source>
</evidence>
<dbReference type="PANTHER" id="PTHR46650:SF1">
    <property type="entry name" value="PEROXISOMAL ADENINE NUCLEOTIDE TRANSPORTER 1"/>
    <property type="match status" value="1"/>
</dbReference>
<dbReference type="InterPro" id="IPR023395">
    <property type="entry name" value="MCP_dom_sf"/>
</dbReference>
<dbReference type="PANTHER" id="PTHR46650">
    <property type="entry name" value="PEROXISOMAL ADENINE NUCLEOTIDE TRANSPORTER 1"/>
    <property type="match status" value="1"/>
</dbReference>
<evidence type="ECO:0000256" key="5">
    <source>
        <dbReference type="ARBA" id="ARBA00022737"/>
    </source>
</evidence>
<organism evidence="9 10">
    <name type="scientific">Juglans regia</name>
    <name type="common">English walnut</name>
    <dbReference type="NCBI Taxonomy" id="51240"/>
    <lineage>
        <taxon>Eukaryota</taxon>
        <taxon>Viridiplantae</taxon>
        <taxon>Streptophyta</taxon>
        <taxon>Embryophyta</taxon>
        <taxon>Tracheophyta</taxon>
        <taxon>Spermatophyta</taxon>
        <taxon>Magnoliopsida</taxon>
        <taxon>eudicotyledons</taxon>
        <taxon>Gunneridae</taxon>
        <taxon>Pentapetalae</taxon>
        <taxon>rosids</taxon>
        <taxon>fabids</taxon>
        <taxon>Fagales</taxon>
        <taxon>Juglandaceae</taxon>
        <taxon>Juglans</taxon>
    </lineage>
</organism>
<dbReference type="GO" id="GO:0005347">
    <property type="term" value="F:ATP transmembrane transporter activity"/>
    <property type="evidence" value="ECO:0007669"/>
    <property type="project" value="InterPro"/>
</dbReference>
<name>A0A834CVA0_JUGRE</name>
<dbReference type="GO" id="GO:0006635">
    <property type="term" value="P:fatty acid beta-oxidation"/>
    <property type="evidence" value="ECO:0007669"/>
    <property type="project" value="InterPro"/>
</dbReference>
<evidence type="ECO:0000256" key="8">
    <source>
        <dbReference type="ARBA" id="ARBA00023140"/>
    </source>
</evidence>
<dbReference type="GO" id="GO:0005778">
    <property type="term" value="C:peroxisomal membrane"/>
    <property type="evidence" value="ECO:0007669"/>
    <property type="project" value="UniProtKB-SubCell"/>
</dbReference>
<evidence type="ECO:0000256" key="4">
    <source>
        <dbReference type="ARBA" id="ARBA00022692"/>
    </source>
</evidence>
<proteinExistence type="inferred from homology"/>
<dbReference type="Pfam" id="PF00153">
    <property type="entry name" value="Mito_carr"/>
    <property type="match status" value="1"/>
</dbReference>
<reference evidence="9" key="1">
    <citation type="submission" date="2015-10" db="EMBL/GenBank/DDBJ databases">
        <authorList>
            <person name="Martinez-Garcia P.J."/>
            <person name="Crepeau M.W."/>
            <person name="Puiu D."/>
            <person name="Gonzalez-Ibeas D."/>
            <person name="Whalen J."/>
            <person name="Stevens K."/>
            <person name="Paul R."/>
            <person name="Butterfield T."/>
            <person name="Britton M."/>
            <person name="Reagan R."/>
            <person name="Chakraborty S."/>
            <person name="Walawage S.L."/>
            <person name="Vasquez-Gross H.A."/>
            <person name="Cardeno C."/>
            <person name="Famula R."/>
            <person name="Pratt K."/>
            <person name="Kuruganti S."/>
            <person name="Aradhya M.K."/>
            <person name="Leslie C.A."/>
            <person name="Dandekar A.M."/>
            <person name="Salzberg S.L."/>
            <person name="Wegrzyn J.L."/>
            <person name="Langley C.H."/>
            <person name="Neale D.B."/>
        </authorList>
    </citation>
    <scope>NUCLEOTIDE SEQUENCE</scope>
    <source>
        <tissue evidence="9">Leaves</tissue>
    </source>
</reference>
<comment type="subcellular location">
    <subcellularLocation>
        <location evidence="1">Peroxisome membrane</location>
        <topology evidence="1">Multi-pass membrane protein</topology>
    </subcellularLocation>
</comment>
<dbReference type="GO" id="GO:0015217">
    <property type="term" value="F:ADP transmembrane transporter activity"/>
    <property type="evidence" value="ECO:0007669"/>
    <property type="project" value="InterPro"/>
</dbReference>
<evidence type="ECO:0000256" key="7">
    <source>
        <dbReference type="ARBA" id="ARBA00023136"/>
    </source>
</evidence>
<keyword evidence="8" id="KW-0576">Peroxisome</keyword>
<protein>
    <recommendedName>
        <fullName evidence="11">Peroxisomal adenine nucleotide carrier 1-like</fullName>
    </recommendedName>
</protein>
<keyword evidence="6" id="KW-1133">Transmembrane helix</keyword>
<dbReference type="Gramene" id="Jr07_20480_p1">
    <property type="protein sequence ID" value="cds.Jr07_20480_p1"/>
    <property type="gene ID" value="Jr07_20480"/>
</dbReference>
<sequence>MGFDLDSLSEATSGAIGALVSTTVLYPLDTCKTKYQAELRAPHQQKYRDLAWVSVMFGIFPMFCGKQFLPVKCFHCTRALGQRTCSPSFHNFSTSTDTASSKALGHSILEDADK</sequence>
<comment type="similarity">
    <text evidence="2">Belongs to the mitochondrial carrier (TC 2.A.29) family.</text>
</comment>
<dbReference type="SUPFAM" id="SSF103506">
    <property type="entry name" value="Mitochondrial carrier"/>
    <property type="match status" value="1"/>
</dbReference>
<evidence type="ECO:0000256" key="6">
    <source>
        <dbReference type="ARBA" id="ARBA00022989"/>
    </source>
</evidence>